<gene>
    <name evidence="1" type="ORF">A1OK_14305</name>
</gene>
<dbReference type="EMBL" id="AJWN02000088">
    <property type="protein sequence ID" value="OEE59302.1"/>
    <property type="molecule type" value="Genomic_DNA"/>
</dbReference>
<comment type="caution">
    <text evidence="1">The sequence shown here is derived from an EMBL/GenBank/DDBJ whole genome shotgun (WGS) entry which is preliminary data.</text>
</comment>
<dbReference type="Proteomes" id="UP000095039">
    <property type="component" value="Unassembled WGS sequence"/>
</dbReference>
<protein>
    <submittedName>
        <fullName evidence="1">Uncharacterized protein</fullName>
    </submittedName>
</protein>
<evidence type="ECO:0000313" key="1">
    <source>
        <dbReference type="EMBL" id="OEE59302.1"/>
    </source>
</evidence>
<keyword evidence="2" id="KW-1185">Reference proteome</keyword>
<proteinExistence type="predicted"/>
<sequence>MVFSTKKRFVVGSPPAIESVANKPSMIRTDQAPQRLLAKENGEARLFKQLGLQLYNKGFEGGRKTFPQILLYQLMAFKVAYLREANVFHPLKRRYMI</sequence>
<accession>A0A1E5C2B3</accession>
<reference evidence="1 2" key="1">
    <citation type="journal article" date="2012" name="Science">
        <title>Ecological populations of bacteria act as socially cohesive units of antibiotic production and resistance.</title>
        <authorList>
            <person name="Cordero O.X."/>
            <person name="Wildschutte H."/>
            <person name="Kirkup B."/>
            <person name="Proehl S."/>
            <person name="Ngo L."/>
            <person name="Hussain F."/>
            <person name="Le Roux F."/>
            <person name="Mincer T."/>
            <person name="Polz M.F."/>
        </authorList>
    </citation>
    <scope>NUCLEOTIDE SEQUENCE [LARGE SCALE GENOMIC DNA]</scope>
    <source>
        <strain evidence="1 2">FF-454</strain>
    </source>
</reference>
<organism evidence="1 2">
    <name type="scientific">Enterovibrio norvegicus FF-454</name>
    <dbReference type="NCBI Taxonomy" id="1185651"/>
    <lineage>
        <taxon>Bacteria</taxon>
        <taxon>Pseudomonadati</taxon>
        <taxon>Pseudomonadota</taxon>
        <taxon>Gammaproteobacteria</taxon>
        <taxon>Vibrionales</taxon>
        <taxon>Vibrionaceae</taxon>
        <taxon>Enterovibrio</taxon>
    </lineage>
</organism>
<name>A0A1E5C2B3_9GAMM</name>
<dbReference type="AlphaFoldDB" id="A0A1E5C2B3"/>
<evidence type="ECO:0000313" key="2">
    <source>
        <dbReference type="Proteomes" id="UP000095039"/>
    </source>
</evidence>